<dbReference type="OrthoDB" id="4568361at2"/>
<dbReference type="EMBL" id="LQPJ01000136">
    <property type="protein sequence ID" value="ORW18832.1"/>
    <property type="molecule type" value="Genomic_DNA"/>
</dbReference>
<dbReference type="STRING" id="153971.AWC19_18870"/>
<dbReference type="AlphaFoldDB" id="A0A1X1Z666"/>
<accession>A0A1X1Z666</accession>
<dbReference type="InterPro" id="IPR013228">
    <property type="entry name" value="PE-PPE_C"/>
</dbReference>
<dbReference type="InterPro" id="IPR038332">
    <property type="entry name" value="PPE_sf"/>
</dbReference>
<organism evidence="3 4">
    <name type="scientific">Mycobacterium palustre</name>
    <dbReference type="NCBI Taxonomy" id="153971"/>
    <lineage>
        <taxon>Bacteria</taxon>
        <taxon>Bacillati</taxon>
        <taxon>Actinomycetota</taxon>
        <taxon>Actinomycetes</taxon>
        <taxon>Mycobacteriales</taxon>
        <taxon>Mycobacteriaceae</taxon>
        <taxon>Mycobacterium</taxon>
        <taxon>Mycobacterium simiae complex</taxon>
    </lineage>
</organism>
<sequence length="494" mass="51268">MSSLTTAPEALTATAADVENIGSAIRSAGAKAAAPTTGLLAAAEDEVSAAIANLFADYGREYQALVSQAAAFHTQFTQALTAAATAYMQAETANAALVQSMLGAAPVAGGSGGVSALATTLGSASGDPLYALIMGGTNNPLPDPIYLNSVFNSYILPRFPGVSTPPLPLFTPEQFWPVTPALGNMTFGQSVAQGVGLLHNALFGPTGVITQGNSAVVFGYSQSATIVTNEINALMAAGSPNPGQLSFVLVGNPNNPVGGILERFPGFYIPFLDVAFNGATPPNSPYPTSIYTLQYDGIADLPQYPLNLVSDLNALMGYFYVHSLYPDLTASQIANAVHLPTSPGYHGTDYYMIMSQDLPLLQPIRDIPYAGPPIADIFQPDLRVLVDMGYGDYGPGLNYANIPTPAGLFEIPNPFTIVPDLALGAVQGPYGAAVEIGVEAGLLSPSYFPDTYPWVPSINPGLNIFLGQPSTTLLSLLSGAAGNVLHIIPPPVFP</sequence>
<gene>
    <name evidence="3" type="ORF">AWC19_18870</name>
</gene>
<evidence type="ECO:0000313" key="3">
    <source>
        <dbReference type="EMBL" id="ORW18832.1"/>
    </source>
</evidence>
<dbReference type="SUPFAM" id="SSF140459">
    <property type="entry name" value="PE/PPE dimer-like"/>
    <property type="match status" value="1"/>
</dbReference>
<dbReference type="Proteomes" id="UP000193529">
    <property type="component" value="Unassembled WGS sequence"/>
</dbReference>
<evidence type="ECO:0000313" key="4">
    <source>
        <dbReference type="Proteomes" id="UP000193529"/>
    </source>
</evidence>
<protein>
    <submittedName>
        <fullName evidence="3">PE family protein</fullName>
    </submittedName>
</protein>
<evidence type="ECO:0000259" key="2">
    <source>
        <dbReference type="Pfam" id="PF08237"/>
    </source>
</evidence>
<keyword evidence="4" id="KW-1185">Reference proteome</keyword>
<dbReference type="Pfam" id="PF08237">
    <property type="entry name" value="PE-PPE"/>
    <property type="match status" value="1"/>
</dbReference>
<dbReference type="Gene3D" id="3.40.50.1820">
    <property type="entry name" value="alpha/beta hydrolase"/>
    <property type="match status" value="1"/>
</dbReference>
<dbReference type="InterPro" id="IPR029058">
    <property type="entry name" value="AB_hydrolase_fold"/>
</dbReference>
<dbReference type="RefSeq" id="WP_085080631.1">
    <property type="nucleotide sequence ID" value="NZ_JACKRZ010000073.1"/>
</dbReference>
<feature type="domain" description="PE" evidence="1">
    <location>
        <begin position="4"/>
        <end position="94"/>
    </location>
</feature>
<comment type="caution">
    <text evidence="3">The sequence shown here is derived from an EMBL/GenBank/DDBJ whole genome shotgun (WGS) entry which is preliminary data.</text>
</comment>
<feature type="domain" description="PE-PPE" evidence="2">
    <location>
        <begin position="169"/>
        <end position="390"/>
    </location>
</feature>
<reference evidence="3 4" key="1">
    <citation type="submission" date="2016-01" db="EMBL/GenBank/DDBJ databases">
        <title>The new phylogeny of the genus Mycobacterium.</title>
        <authorList>
            <person name="Tarcisio F."/>
            <person name="Conor M."/>
            <person name="Antonella G."/>
            <person name="Elisabetta G."/>
            <person name="Giulia F.S."/>
            <person name="Sara T."/>
            <person name="Anna F."/>
            <person name="Clotilde B."/>
            <person name="Roberto B."/>
            <person name="Veronica D.S."/>
            <person name="Fabio R."/>
            <person name="Monica P."/>
            <person name="Olivier J."/>
            <person name="Enrico T."/>
            <person name="Nicola S."/>
        </authorList>
    </citation>
    <scope>NUCLEOTIDE SEQUENCE [LARGE SCALE GENOMIC DNA]</scope>
    <source>
        <strain evidence="3 4">DSM 44572</strain>
    </source>
</reference>
<dbReference type="Pfam" id="PF00934">
    <property type="entry name" value="PE"/>
    <property type="match status" value="1"/>
</dbReference>
<proteinExistence type="predicted"/>
<name>A0A1X1Z666_9MYCO</name>
<dbReference type="Gene3D" id="1.10.287.850">
    <property type="entry name" value="HP0062-like domain"/>
    <property type="match status" value="1"/>
</dbReference>
<evidence type="ECO:0000259" key="1">
    <source>
        <dbReference type="Pfam" id="PF00934"/>
    </source>
</evidence>
<dbReference type="InterPro" id="IPR000084">
    <property type="entry name" value="PE-PGRS_N"/>
</dbReference>